<name>A0A257LUL6_UNCW3</name>
<proteinExistence type="predicted"/>
<dbReference type="Pfam" id="PF18297">
    <property type="entry name" value="NFACT-R_2"/>
    <property type="match status" value="1"/>
</dbReference>
<dbReference type="InterPro" id="IPR014729">
    <property type="entry name" value="Rossmann-like_a/b/a_fold"/>
</dbReference>
<dbReference type="EMBL" id="NMUJ01000010">
    <property type="protein sequence ID" value="OYV03314.1"/>
    <property type="molecule type" value="Genomic_DNA"/>
</dbReference>
<dbReference type="PANTHER" id="PTHR11933">
    <property type="entry name" value="TRNA 5-METHYLAMINOMETHYL-2-THIOURIDYLATE -METHYLTRANSFERASE"/>
    <property type="match status" value="1"/>
</dbReference>
<evidence type="ECO:0000259" key="4">
    <source>
        <dbReference type="Pfam" id="PF18297"/>
    </source>
</evidence>
<dbReference type="GO" id="GO:0005524">
    <property type="term" value="F:ATP binding"/>
    <property type="evidence" value="ECO:0007669"/>
    <property type="project" value="UniProtKB-KW"/>
</dbReference>
<accession>A0A257LUL6</accession>
<feature type="domain" description="NFACT protein RNA binding" evidence="4">
    <location>
        <begin position="221"/>
        <end position="318"/>
    </location>
</feature>
<keyword evidence="2" id="KW-0067">ATP-binding</keyword>
<comment type="caution">
    <text evidence="5">The sequence shown here is derived from an EMBL/GenBank/DDBJ whole genome shotgun (WGS) entry which is preliminary data.</text>
</comment>
<dbReference type="AlphaFoldDB" id="A0A257LUL6"/>
<evidence type="ECO:0000256" key="1">
    <source>
        <dbReference type="ARBA" id="ARBA00022741"/>
    </source>
</evidence>
<feature type="domain" description="Thil AANH" evidence="3">
    <location>
        <begin position="2"/>
        <end position="139"/>
    </location>
</feature>
<evidence type="ECO:0000313" key="6">
    <source>
        <dbReference type="Proteomes" id="UP000216312"/>
    </source>
</evidence>
<dbReference type="PANTHER" id="PTHR11933:SF6">
    <property type="entry name" value="THIL AANH DOMAIN-CONTAINING PROTEIN"/>
    <property type="match status" value="1"/>
</dbReference>
<dbReference type="Proteomes" id="UP000216312">
    <property type="component" value="Unassembled WGS sequence"/>
</dbReference>
<dbReference type="InterPro" id="IPR059101">
    <property type="entry name" value="NFACT-R_2"/>
</dbReference>
<dbReference type="InterPro" id="IPR020536">
    <property type="entry name" value="ThiI_AANH"/>
</dbReference>
<evidence type="ECO:0000256" key="2">
    <source>
        <dbReference type="ARBA" id="ARBA00022840"/>
    </source>
</evidence>
<dbReference type="SUPFAM" id="SSF52402">
    <property type="entry name" value="Adenine nucleotide alpha hydrolases-like"/>
    <property type="match status" value="1"/>
</dbReference>
<keyword evidence="1" id="KW-0547">Nucleotide-binding</keyword>
<organism evidence="5 6">
    <name type="scientific">candidate division WOR-3 bacterium 4484_18</name>
    <dbReference type="NCBI Taxonomy" id="2020626"/>
    <lineage>
        <taxon>Bacteria</taxon>
        <taxon>Bacteria division WOR-3</taxon>
    </lineage>
</organism>
<evidence type="ECO:0000259" key="3">
    <source>
        <dbReference type="Pfam" id="PF02568"/>
    </source>
</evidence>
<dbReference type="Gene3D" id="3.40.50.620">
    <property type="entry name" value="HUPs"/>
    <property type="match status" value="1"/>
</dbReference>
<protein>
    <submittedName>
        <fullName evidence="5">tRNA 4-thiouridine(8) synthase ThiI</fullName>
    </submittedName>
</protein>
<dbReference type="GO" id="GO:0004810">
    <property type="term" value="F:CCA tRNA nucleotidyltransferase activity"/>
    <property type="evidence" value="ECO:0007669"/>
    <property type="project" value="InterPro"/>
</dbReference>
<evidence type="ECO:0000313" key="5">
    <source>
        <dbReference type="EMBL" id="OYV03314.1"/>
    </source>
</evidence>
<dbReference type="Pfam" id="PF02568">
    <property type="entry name" value="ThiI"/>
    <property type="match status" value="1"/>
</dbReference>
<sequence>MKGIGLFSGGLDSQLAAKLIMVQKVDVLLVHFTHVFLTQKLDNVKHYAENLGAPLEVIDVSEDMVEIVRQPSHGYGDTMNPCIDCRIMTLVKAKQFMEDEADFIFTGEVVGQRPMTQMRHTMRYIERCAGLENRVVRPLSQKLLWETIPEKKGILDRNRLLAISGRGRYMQEELARIFGIKEFPAPAGGCLLTDPGFSQRIKDAIEHDKLSVKDVTLLKLGRHFRLPNGGKLILGRNRSENSKLEQLAEESDVLLRTPLNNAPIGVLRHGKLEDLQLAMRILLRYAKGERRVIVWDKKGNRNFFVTEPLQVSEVAKFMVKL</sequence>
<reference evidence="6" key="1">
    <citation type="submission" date="2017-07" db="EMBL/GenBank/DDBJ databases">
        <title>Novel pathways for hydrocarbon cycling and metabolic interdependencies in hydrothermal sediment communities.</title>
        <authorList>
            <person name="Dombrowski N."/>
            <person name="Seitz K."/>
            <person name="Teske A."/>
            <person name="Baker B."/>
        </authorList>
    </citation>
    <scope>NUCLEOTIDE SEQUENCE [LARGE SCALE GENOMIC DNA]</scope>
</reference>
<gene>
    <name evidence="5" type="ORF">CGW93_01480</name>
</gene>